<dbReference type="GO" id="GO:0045842">
    <property type="term" value="P:positive regulation of mitotic metaphase/anaphase transition"/>
    <property type="evidence" value="ECO:0007669"/>
    <property type="project" value="TreeGrafter"/>
</dbReference>
<dbReference type="GO" id="GO:0005680">
    <property type="term" value="C:anaphase-promoting complex"/>
    <property type="evidence" value="ECO:0007669"/>
    <property type="project" value="InterPro"/>
</dbReference>
<evidence type="ECO:0000256" key="2">
    <source>
        <dbReference type="ARBA" id="ARBA00016066"/>
    </source>
</evidence>
<evidence type="ECO:0000256" key="4">
    <source>
        <dbReference type="ARBA" id="ARBA00022776"/>
    </source>
</evidence>
<dbReference type="SUPFAM" id="SSF48452">
    <property type="entry name" value="TPR-like"/>
    <property type="match status" value="1"/>
</dbReference>
<dbReference type="InterPro" id="IPR037679">
    <property type="entry name" value="Apc5"/>
</dbReference>
<dbReference type="OrthoDB" id="2504561at2759"/>
<comment type="function">
    <text evidence="8">Component of the anaphase promoting complex/cyclosome (APC/C), a cell cycle-regulated E3 ubiquitin ligase that controls progression through mitosis and the G1 phase of the cell cycle. The APC/C complex acts by mediating ubiquitination and subsequent degradation of target proteins: it mainly mediates the formation of 'Lys-11'-linked polyubiquitin chains and, to a lower extent, the formation of 'Lys-48'- and 'Lys-63'-linked polyubiquitin chains. The APC/C complex catalyzes assembly of branched 'Lys-11'-/'Lys-48'-linked branched ubiquitin chains on target proteins.</text>
</comment>
<evidence type="ECO:0000256" key="6">
    <source>
        <dbReference type="ARBA" id="ARBA00023306"/>
    </source>
</evidence>
<evidence type="ECO:0000256" key="7">
    <source>
        <dbReference type="ARBA" id="ARBA00031069"/>
    </source>
</evidence>
<protein>
    <recommendedName>
        <fullName evidence="2">Anaphase-promoting complex subunit 5</fullName>
    </recommendedName>
    <alternativeName>
        <fullName evidence="7">Cyclosome subunit 5</fullName>
    </alternativeName>
</protein>
<dbReference type="Pfam" id="PF12862">
    <property type="entry name" value="ANAPC5"/>
    <property type="match status" value="2"/>
</dbReference>
<keyword evidence="11" id="KW-1185">Reference proteome</keyword>
<dbReference type="VEuPathDB" id="FungiDB:MUCCIDRAFT_84605"/>
<proteinExistence type="inferred from homology"/>
<dbReference type="PANTHER" id="PTHR12830:SF9">
    <property type="entry name" value="ANAPHASE-PROMOTING COMPLEX SUBUNIT 5"/>
    <property type="match status" value="1"/>
</dbReference>
<keyword evidence="4" id="KW-0498">Mitosis</keyword>
<evidence type="ECO:0000256" key="3">
    <source>
        <dbReference type="ARBA" id="ARBA00022618"/>
    </source>
</evidence>
<keyword evidence="6" id="KW-0131">Cell cycle</keyword>
<dbReference type="InterPro" id="IPR011990">
    <property type="entry name" value="TPR-like_helical_dom_sf"/>
</dbReference>
<dbReference type="UniPathway" id="UPA00143"/>
<organism evidence="10 11">
    <name type="scientific">Mucor lusitanicus CBS 277.49</name>
    <dbReference type="NCBI Taxonomy" id="747725"/>
    <lineage>
        <taxon>Eukaryota</taxon>
        <taxon>Fungi</taxon>
        <taxon>Fungi incertae sedis</taxon>
        <taxon>Mucoromycota</taxon>
        <taxon>Mucoromycotina</taxon>
        <taxon>Mucoromycetes</taxon>
        <taxon>Mucorales</taxon>
        <taxon>Mucorineae</taxon>
        <taxon>Mucoraceae</taxon>
        <taxon>Mucor</taxon>
    </lineage>
</organism>
<evidence type="ECO:0000313" key="11">
    <source>
        <dbReference type="Proteomes" id="UP000077051"/>
    </source>
</evidence>
<feature type="domain" description="Anaphase-promoting complex subunit 5" evidence="9">
    <location>
        <begin position="337"/>
        <end position="402"/>
    </location>
</feature>
<reference evidence="10 11" key="1">
    <citation type="submission" date="2015-06" db="EMBL/GenBank/DDBJ databases">
        <title>Expansion of signal transduction pathways in fungi by whole-genome duplication.</title>
        <authorList>
            <consortium name="DOE Joint Genome Institute"/>
            <person name="Corrochano L.M."/>
            <person name="Kuo A."/>
            <person name="Marcet-Houben M."/>
            <person name="Polaino S."/>
            <person name="Salamov A."/>
            <person name="Villalobos J.M."/>
            <person name="Alvarez M.I."/>
            <person name="Avalos J."/>
            <person name="Benito E.P."/>
            <person name="Benoit I."/>
            <person name="Burger G."/>
            <person name="Camino L.P."/>
            <person name="Canovas D."/>
            <person name="Cerda-Olmedo E."/>
            <person name="Cheng J.-F."/>
            <person name="Dominguez A."/>
            <person name="Elias M."/>
            <person name="Eslava A.P."/>
            <person name="Glaser F."/>
            <person name="Grimwood J."/>
            <person name="Gutierrez G."/>
            <person name="Heitman J."/>
            <person name="Henrissat B."/>
            <person name="Iturriaga E.A."/>
            <person name="Lang B.F."/>
            <person name="Lavin J.L."/>
            <person name="Lee S."/>
            <person name="Li W."/>
            <person name="Lindquist E."/>
            <person name="Lopez-Garcia S."/>
            <person name="Luque E.M."/>
            <person name="Marcos A.T."/>
            <person name="Martin J."/>
            <person name="Mccluskey K."/>
            <person name="Medina H.R."/>
            <person name="Miralles-Duran A."/>
            <person name="Miyazaki A."/>
            <person name="Munoz-Torres E."/>
            <person name="Oguiza J.A."/>
            <person name="Ohm R."/>
            <person name="Olmedo M."/>
            <person name="Orejas M."/>
            <person name="Ortiz-Castellanos L."/>
            <person name="Pisabarro A.G."/>
            <person name="Rodriguez-Romero J."/>
            <person name="Ruiz-Herrera J."/>
            <person name="Ruiz-Vazquez R."/>
            <person name="Sanz C."/>
            <person name="Schackwitz W."/>
            <person name="Schmutz J."/>
            <person name="Shahriari M."/>
            <person name="Shelest E."/>
            <person name="Silva-Franco F."/>
            <person name="Soanes D."/>
            <person name="Syed K."/>
            <person name="Tagua V.G."/>
            <person name="Talbot N.J."/>
            <person name="Thon M."/>
            <person name="De Vries R.P."/>
            <person name="Wiebenga A."/>
            <person name="Yadav J.S."/>
            <person name="Braun E.L."/>
            <person name="Baker S."/>
            <person name="Garre V."/>
            <person name="Horwitz B."/>
            <person name="Torres-Martinez S."/>
            <person name="Idnurm A."/>
            <person name="Herrera-Estrella A."/>
            <person name="Gabaldon T."/>
            <person name="Grigoriev I.V."/>
        </authorList>
    </citation>
    <scope>NUCLEOTIDE SEQUENCE [LARGE SCALE GENOMIC DNA]</scope>
    <source>
        <strain evidence="10 11">CBS 277.49</strain>
    </source>
</reference>
<dbReference type="AlphaFoldDB" id="A0A168JJE0"/>
<gene>
    <name evidence="10" type="ORF">MUCCIDRAFT_84605</name>
</gene>
<evidence type="ECO:0000256" key="8">
    <source>
        <dbReference type="ARBA" id="ARBA00045696"/>
    </source>
</evidence>
<comment type="caution">
    <text evidence="10">The sequence shown here is derived from an EMBL/GenBank/DDBJ whole genome shotgun (WGS) entry which is preliminary data.</text>
</comment>
<name>A0A168JJE0_MUCCL</name>
<dbReference type="GO" id="GO:0070979">
    <property type="term" value="P:protein K11-linked ubiquitination"/>
    <property type="evidence" value="ECO:0007669"/>
    <property type="project" value="TreeGrafter"/>
</dbReference>
<comment type="similarity">
    <text evidence="1">Belongs to the APC5 family.</text>
</comment>
<sequence>MLQVGFITPYRIALLVLIDNFCKFSIHASLVPKLAIYITKSILNEEHVRKTCSEPSKRDIFSEISNWSDEQEVVEQTLGLLEHEDKSSVMGLFVRKCKIEYATLPFDQRQDIFQAYQQFLNGVAGDAEFANQDITTHWISDYNVAAFLRYQAETIERTGTTNISPSVLHTYLDKFEKQIAPINILRQVRYLNYTRTKEYIQSLSHLHLSIDMSLDQEVWIEVCRKNHPFNEFSSYTDDYLNNLKTLTRARNLLRNGEPCRYVFELLYKSLIHIIMNDIQHMDRAQFLTTSLTWHRYVVITRKLNLIEHQNDLLQITIPPDSEEYFIACHDHAYQLVLKKEFERALLILDEVHDFIRKTDRTSQLGDNLILQATIHLKLNTPSTAIPLLTHAIKVAKNSFDAKNYYSATIKLAEAYLRLNQSAVVEKAIFMLESIFPKVLIMKSKHLESDLYLTYAKALDAHSMFQKAEQGFRDLALVEELLTVLHFKSLILEKLKMTLEKHKTLNEIRNLQQKKA</sequence>
<dbReference type="GO" id="GO:0031145">
    <property type="term" value="P:anaphase-promoting complex-dependent catabolic process"/>
    <property type="evidence" value="ECO:0007669"/>
    <property type="project" value="TreeGrafter"/>
</dbReference>
<evidence type="ECO:0000313" key="10">
    <source>
        <dbReference type="EMBL" id="OAD01275.1"/>
    </source>
</evidence>
<evidence type="ECO:0000256" key="1">
    <source>
        <dbReference type="ARBA" id="ARBA00007450"/>
    </source>
</evidence>
<feature type="domain" description="Anaphase-promoting complex subunit 5" evidence="9">
    <location>
        <begin position="188"/>
        <end position="216"/>
    </location>
</feature>
<keyword evidence="5" id="KW-0833">Ubl conjugation pathway</keyword>
<dbReference type="Proteomes" id="UP000077051">
    <property type="component" value="Unassembled WGS sequence"/>
</dbReference>
<evidence type="ECO:0000259" key="9">
    <source>
        <dbReference type="Pfam" id="PF12862"/>
    </source>
</evidence>
<dbReference type="PANTHER" id="PTHR12830">
    <property type="entry name" value="ANAPHASE-PROMOTING COMPLEX SUBUNIT 5"/>
    <property type="match status" value="1"/>
</dbReference>
<dbReference type="STRING" id="747725.A0A168JJE0"/>
<dbReference type="EMBL" id="AMYB01000006">
    <property type="protein sequence ID" value="OAD01275.1"/>
    <property type="molecule type" value="Genomic_DNA"/>
</dbReference>
<evidence type="ECO:0000256" key="5">
    <source>
        <dbReference type="ARBA" id="ARBA00022786"/>
    </source>
</evidence>
<dbReference type="GO" id="GO:0051301">
    <property type="term" value="P:cell division"/>
    <property type="evidence" value="ECO:0007669"/>
    <property type="project" value="UniProtKB-KW"/>
</dbReference>
<accession>A0A168JJE0</accession>
<keyword evidence="3" id="KW-0132">Cell division</keyword>
<dbReference type="InterPro" id="IPR026000">
    <property type="entry name" value="Apc5_dom"/>
</dbReference>